<dbReference type="Proteomes" id="UP000681720">
    <property type="component" value="Unassembled WGS sequence"/>
</dbReference>
<reference evidence="3" key="1">
    <citation type="submission" date="2021-02" db="EMBL/GenBank/DDBJ databases">
        <authorList>
            <person name="Nowell W R."/>
        </authorList>
    </citation>
    <scope>NUCLEOTIDE SEQUENCE</scope>
</reference>
<feature type="region of interest" description="Disordered" evidence="1">
    <location>
        <begin position="82"/>
        <end position="105"/>
    </location>
</feature>
<dbReference type="EMBL" id="CAJOBJ010002063">
    <property type="protein sequence ID" value="CAF3909180.1"/>
    <property type="molecule type" value="Genomic_DNA"/>
</dbReference>
<dbReference type="AlphaFoldDB" id="A0A815YKB9"/>
<dbReference type="EMBL" id="CAJNOV010015454">
    <property type="protein sequence ID" value="CAF1572892.1"/>
    <property type="molecule type" value="Genomic_DNA"/>
</dbReference>
<dbReference type="EMBL" id="CAJOBH010000570">
    <property type="protein sequence ID" value="CAF3802282.1"/>
    <property type="molecule type" value="Genomic_DNA"/>
</dbReference>
<protein>
    <submittedName>
        <fullName evidence="3">Uncharacterized protein</fullName>
    </submittedName>
</protein>
<evidence type="ECO:0000313" key="5">
    <source>
        <dbReference type="EMBL" id="CAF3909180.1"/>
    </source>
</evidence>
<feature type="compositionally biased region" description="Low complexity" evidence="1">
    <location>
        <begin position="7"/>
        <end position="29"/>
    </location>
</feature>
<sequence length="317" mass="37329">MADGSESQSNSHNNTLLSSSSSSPPIPVLHSYTDTPTAYEEYMVHRINAIIGGLFTQPDYQTPYRFTFCWIFKDESELLDQQSMQQQQQQQIKKKTSRGNRKLQRFRRKCRARGMNENSIVMSTNINEKETHPIDFDQREEQNKMNLFSNSQSNHNQNVLQNHERNERSLMVNVKTNSIRLTHSNPKQRYAKMNNTIKKSPIPIDKWKTSHQLKPNYLKMSNHCFMDLLYMNLNSDQKQIKNCLIRKKIMQSIRRHAHLVNNKLVFELEQDYWETVVNSAAVEIVWLSKTPKDITKINSINWAYPRTMKNFQKTANN</sequence>
<evidence type="ECO:0000313" key="4">
    <source>
        <dbReference type="EMBL" id="CAF3802282.1"/>
    </source>
</evidence>
<dbReference type="Proteomes" id="UP000663855">
    <property type="component" value="Unassembled WGS sequence"/>
</dbReference>
<dbReference type="Proteomes" id="UP000663834">
    <property type="component" value="Unassembled WGS sequence"/>
</dbReference>
<evidence type="ECO:0000313" key="3">
    <source>
        <dbReference type="EMBL" id="CAF1572892.1"/>
    </source>
</evidence>
<feature type="compositionally biased region" description="Low complexity" evidence="1">
    <location>
        <begin position="82"/>
        <end position="91"/>
    </location>
</feature>
<dbReference type="EMBL" id="CAJNOW010003583">
    <property type="protein sequence ID" value="CAF1388504.1"/>
    <property type="molecule type" value="Genomic_DNA"/>
</dbReference>
<evidence type="ECO:0000313" key="2">
    <source>
        <dbReference type="EMBL" id="CAF1388504.1"/>
    </source>
</evidence>
<evidence type="ECO:0000256" key="1">
    <source>
        <dbReference type="SAM" id="MobiDB-lite"/>
    </source>
</evidence>
<gene>
    <name evidence="4" type="ORF">BYL167_LOCUS3063</name>
    <name evidence="3" type="ORF">CJN711_LOCUS32111</name>
    <name evidence="5" type="ORF">GIL414_LOCUS6972</name>
    <name evidence="2" type="ORF">KQP761_LOCUS9090</name>
</gene>
<name>A0A815YKB9_9BILA</name>
<proteinExistence type="predicted"/>
<accession>A0A815YKB9</accession>
<feature type="compositionally biased region" description="Basic residues" evidence="1">
    <location>
        <begin position="92"/>
        <end position="105"/>
    </location>
</feature>
<feature type="region of interest" description="Disordered" evidence="1">
    <location>
        <begin position="1"/>
        <end position="29"/>
    </location>
</feature>
<dbReference type="Proteomes" id="UP000681967">
    <property type="component" value="Unassembled WGS sequence"/>
</dbReference>
<organism evidence="3 6">
    <name type="scientific">Rotaria magnacalcarata</name>
    <dbReference type="NCBI Taxonomy" id="392030"/>
    <lineage>
        <taxon>Eukaryota</taxon>
        <taxon>Metazoa</taxon>
        <taxon>Spiralia</taxon>
        <taxon>Gnathifera</taxon>
        <taxon>Rotifera</taxon>
        <taxon>Eurotatoria</taxon>
        <taxon>Bdelloidea</taxon>
        <taxon>Philodinida</taxon>
        <taxon>Philodinidae</taxon>
        <taxon>Rotaria</taxon>
    </lineage>
</organism>
<comment type="caution">
    <text evidence="3">The sequence shown here is derived from an EMBL/GenBank/DDBJ whole genome shotgun (WGS) entry which is preliminary data.</text>
</comment>
<evidence type="ECO:0000313" key="6">
    <source>
        <dbReference type="Proteomes" id="UP000663855"/>
    </source>
</evidence>